<evidence type="ECO:0000313" key="6">
    <source>
        <dbReference type="EMBL" id="PSU34130.1"/>
    </source>
</evidence>
<dbReference type="Proteomes" id="UP000241222">
    <property type="component" value="Unassembled WGS sequence"/>
</dbReference>
<dbReference type="EMBL" id="PYMH01000003">
    <property type="protein sequence ID" value="PSU34130.1"/>
    <property type="molecule type" value="Genomic_DNA"/>
</dbReference>
<dbReference type="PANTHER" id="PTHR36153:SF1">
    <property type="entry name" value="TYPE VI SECRETION SYSTEM COMPONENT TSSM1"/>
    <property type="match status" value="1"/>
</dbReference>
<proteinExistence type="predicted"/>
<evidence type="ECO:0000259" key="2">
    <source>
        <dbReference type="Pfam" id="PF06744"/>
    </source>
</evidence>
<dbReference type="NCBIfam" id="TIGR03348">
    <property type="entry name" value="VI_IcmF"/>
    <property type="match status" value="1"/>
</dbReference>
<dbReference type="InterPro" id="IPR048677">
    <property type="entry name" value="TssM1_hel"/>
</dbReference>
<dbReference type="AlphaFoldDB" id="A0A2T3IZM2"/>
<dbReference type="SUPFAM" id="SSF52540">
    <property type="entry name" value="P-loop containing nucleoside triphosphate hydrolases"/>
    <property type="match status" value="1"/>
</dbReference>
<sequence length="1184" mass="134161">MFIKGLFRRFWNVLSSRWALSFIGLLALSLLIWFGGPLVSIAGREPLASHVQRLVALLVLTFTWAVINIGRQLRHKQKNEKAVKTLLDGDDDASMVNDASKREIDLLRSRITQALSVLSSSSLTRNKSVYQLPWYILIGPPGTGKTTALYNSGLEFPLKDKLGEDPLAGVGGTRHCDWWFTNKAVLIDTAGRYTTQDSNNEQDSRGWLGFLGLLKKHRARRPINGAIVTVSLVSLLTQTHTERNLHARAIKQRIQELKNQLGMHLPVYIVLTKADLVAGFNEFFSDLSVEQREQVWGITFPEHPDDRDRGVVGLFNKEFHFLLESLTERVNIRLKTERDIEKRTLIYEFPKQLKLLQAATDDFLKEIFSPNTFEEAPMLRGVYIVSATQDGVPIDRVMAQTSADLGLGQVALQQSGGAPKGFFIKRLFEDVIVPEQYLGTVNRYHKRQHQWFRLGVVGACCLSTALIGSLWLVSYRWNKGLIDQSDTAVQAYQQLVIQPVTPDTDAITLVNVLDALKDLPAGFSGYMVDTEEYKRAGLYQGDKIGQPAKAAYVRGLQKYLAPYLASSLQSEMQLNQEYLEYLYETLKAYLMLFDKEHYEEAQVLSWFALYFERNYPGDVNKALRWSLAEHTANLLNQGNIGIHIDDEAVQTARGVLTQMPLAERAYQRLKLEFLDSPVPDFTLTDVLGIQGSKIFERRSGKLLSEGISGLYTYNGFHSVFQLENQRIVKRLMEDSWVYGDELQLSESTKTKVADSVSQKYYRDYVYEWTQLLADIRLKPYRNAEEGLQLSKVLSGTEQPVESLILAAQKQLRLTDLPVSENAKAAGEVAGHAAKVAMAHKKARINRYLPNELPSVDFDLPGKSVEQAFASILALNEGDLNTLNESFVQLHNFMVELSSTGNNDKVAYKSLLGGDAQGSSTKALSRIENTLPPPFEQWMEGLSQQTSKLAKKGSKTHINTLWQEKVVSQYRTAIEGKYPFNSRARGDVKLKDFGRFFGYNGVMDRFFIAYLEPFVDTSRGNWRFVKNIGVSEESLRSFEQARRIRDAFFEPGTQSPRIEFAMKTLYLDKHISNFKLELGRQSLTYRHGPTRSSNFSWPEKSATSKVRLVFTPPLYGHSITKTYEGNWGLFRMLDEAARHRPQTRKDHLVQIEHKGNRATVELVPTSVVHPFWMKDLAGFSCPTTL</sequence>
<dbReference type="OrthoDB" id="9758229at2"/>
<dbReference type="RefSeq" id="WP_107348558.1">
    <property type="nucleotide sequence ID" value="NZ_PYMH01000003.1"/>
</dbReference>
<feature type="domain" description="Type VI secretion system component TssM1 helical" evidence="5">
    <location>
        <begin position="956"/>
        <end position="1022"/>
    </location>
</feature>
<keyword evidence="1" id="KW-1133">Transmembrane helix</keyword>
<dbReference type="InterPro" id="IPR010623">
    <property type="entry name" value="IcmF_C"/>
</dbReference>
<evidence type="ECO:0000259" key="5">
    <source>
        <dbReference type="Pfam" id="PF21070"/>
    </source>
</evidence>
<comment type="caution">
    <text evidence="6">The sequence shown here is derived from an EMBL/GenBank/DDBJ whole genome shotgun (WGS) entry which is preliminary data.</text>
</comment>
<evidence type="ECO:0000256" key="1">
    <source>
        <dbReference type="SAM" id="Phobius"/>
    </source>
</evidence>
<dbReference type="Pfam" id="PF14331">
    <property type="entry name" value="IcmF-related_N"/>
    <property type="match status" value="1"/>
</dbReference>
<dbReference type="Pfam" id="PF21070">
    <property type="entry name" value="IcmF_helical"/>
    <property type="match status" value="1"/>
</dbReference>
<evidence type="ECO:0000259" key="4">
    <source>
        <dbReference type="Pfam" id="PF14331"/>
    </source>
</evidence>
<feature type="domain" description="Type VI secretion system component TssM1 N-terminal" evidence="4">
    <location>
        <begin position="201"/>
        <end position="459"/>
    </location>
</feature>
<dbReference type="InterPro" id="IPR009612">
    <property type="entry name" value="IcmF-rel"/>
</dbReference>
<evidence type="ECO:0000313" key="7">
    <source>
        <dbReference type="Proteomes" id="UP000241222"/>
    </source>
</evidence>
<dbReference type="Pfam" id="PF06744">
    <property type="entry name" value="IcmF_C"/>
    <property type="match status" value="1"/>
</dbReference>
<gene>
    <name evidence="6" type="primary">icmF</name>
    <name evidence="6" type="ORF">C9I99_09035</name>
</gene>
<feature type="domain" description="IcmF-related" evidence="3">
    <location>
        <begin position="511"/>
        <end position="810"/>
    </location>
</feature>
<protein>
    <submittedName>
        <fullName evidence="6">Type VI secretion system membrane subunit TssM</fullName>
    </submittedName>
</protein>
<dbReference type="Pfam" id="PF06761">
    <property type="entry name" value="IcmF-related"/>
    <property type="match status" value="1"/>
</dbReference>
<evidence type="ECO:0000259" key="3">
    <source>
        <dbReference type="Pfam" id="PF06761"/>
    </source>
</evidence>
<feature type="domain" description="Type VI secretion system IcmF C-terminal" evidence="2">
    <location>
        <begin position="1059"/>
        <end position="1162"/>
    </location>
</feature>
<dbReference type="PANTHER" id="PTHR36153">
    <property type="entry name" value="INNER MEMBRANE PROTEIN-RELATED"/>
    <property type="match status" value="1"/>
</dbReference>
<dbReference type="InterPro" id="IPR027417">
    <property type="entry name" value="P-loop_NTPase"/>
</dbReference>
<dbReference type="InterPro" id="IPR017731">
    <property type="entry name" value="TssM1-like"/>
</dbReference>
<feature type="transmembrane region" description="Helical" evidence="1">
    <location>
        <begin position="451"/>
        <end position="473"/>
    </location>
</feature>
<keyword evidence="7" id="KW-1185">Reference proteome</keyword>
<keyword evidence="1" id="KW-0812">Transmembrane</keyword>
<name>A0A2T3IZM2_9GAMM</name>
<accession>A0A2T3IZM2</accession>
<keyword evidence="1" id="KW-0472">Membrane</keyword>
<dbReference type="InterPro" id="IPR053156">
    <property type="entry name" value="T6SS_TssM-like"/>
</dbReference>
<feature type="transmembrane region" description="Helical" evidence="1">
    <location>
        <begin position="52"/>
        <end position="70"/>
    </location>
</feature>
<organism evidence="6 7">
    <name type="scientific">Photobacterium lutimaris</name>
    <dbReference type="NCBI Taxonomy" id="388278"/>
    <lineage>
        <taxon>Bacteria</taxon>
        <taxon>Pseudomonadati</taxon>
        <taxon>Pseudomonadota</taxon>
        <taxon>Gammaproteobacteria</taxon>
        <taxon>Vibrionales</taxon>
        <taxon>Vibrionaceae</taxon>
        <taxon>Photobacterium</taxon>
    </lineage>
</organism>
<dbReference type="InterPro" id="IPR025743">
    <property type="entry name" value="TssM1_N"/>
</dbReference>
<reference evidence="6 7" key="1">
    <citation type="submission" date="2018-03" db="EMBL/GenBank/DDBJ databases">
        <title>Whole genome sequencing of Histamine producing bacteria.</title>
        <authorList>
            <person name="Butler K."/>
        </authorList>
    </citation>
    <scope>NUCLEOTIDE SEQUENCE [LARGE SCALE GENOMIC DNA]</scope>
    <source>
        <strain evidence="6 7">JCM 13586</strain>
    </source>
</reference>